<dbReference type="AlphaFoldDB" id="A0A6N7XAC2"/>
<evidence type="ECO:0000313" key="5">
    <source>
        <dbReference type="Proteomes" id="UP000469424"/>
    </source>
</evidence>
<dbReference type="Proteomes" id="UP000469424">
    <property type="component" value="Unassembled WGS sequence"/>
</dbReference>
<keyword evidence="2" id="KW-1133">Transmembrane helix</keyword>
<feature type="region of interest" description="Disordered" evidence="1">
    <location>
        <begin position="426"/>
        <end position="495"/>
    </location>
</feature>
<evidence type="ECO:0000256" key="2">
    <source>
        <dbReference type="SAM" id="Phobius"/>
    </source>
</evidence>
<organism evidence="4 5">
    <name type="scientific">Mogibacterium kristiansenii</name>
    <dbReference type="NCBI Taxonomy" id="2606708"/>
    <lineage>
        <taxon>Bacteria</taxon>
        <taxon>Bacillati</taxon>
        <taxon>Bacillota</taxon>
        <taxon>Clostridia</taxon>
        <taxon>Peptostreptococcales</taxon>
        <taxon>Anaerovoracaceae</taxon>
        <taxon>Mogibacterium</taxon>
    </lineage>
</organism>
<reference evidence="4 5" key="1">
    <citation type="submission" date="2019-08" db="EMBL/GenBank/DDBJ databases">
        <title>In-depth cultivation of the pig gut microbiome towards novel bacterial diversity and tailored functional studies.</title>
        <authorList>
            <person name="Wylensek D."/>
            <person name="Hitch T.C.A."/>
            <person name="Clavel T."/>
        </authorList>
    </citation>
    <scope>NUCLEOTIDE SEQUENCE [LARGE SCALE GENOMIC DNA]</scope>
    <source>
        <strain evidence="4 5">WCA-MUC-591-APC-4B</strain>
    </source>
</reference>
<dbReference type="EMBL" id="VUNA01000024">
    <property type="protein sequence ID" value="MST71423.1"/>
    <property type="molecule type" value="Genomic_DNA"/>
</dbReference>
<feature type="signal peptide" evidence="3">
    <location>
        <begin position="1"/>
        <end position="24"/>
    </location>
</feature>
<feature type="compositionally biased region" description="Polar residues" evidence="1">
    <location>
        <begin position="466"/>
        <end position="483"/>
    </location>
</feature>
<feature type="chain" id="PRO_5038548441" evidence="3">
    <location>
        <begin position="25"/>
        <end position="531"/>
    </location>
</feature>
<accession>A0A6N7XAC2</accession>
<keyword evidence="2" id="KW-0812">Transmembrane</keyword>
<evidence type="ECO:0000256" key="3">
    <source>
        <dbReference type="SAM" id="SignalP"/>
    </source>
</evidence>
<protein>
    <submittedName>
        <fullName evidence="4">Uncharacterized protein</fullName>
    </submittedName>
</protein>
<comment type="caution">
    <text evidence="4">The sequence shown here is derived from an EMBL/GenBank/DDBJ whole genome shotgun (WGS) entry which is preliminary data.</text>
</comment>
<proteinExistence type="predicted"/>
<keyword evidence="5" id="KW-1185">Reference proteome</keyword>
<feature type="compositionally biased region" description="Low complexity" evidence="1">
    <location>
        <begin position="439"/>
        <end position="457"/>
    </location>
</feature>
<evidence type="ECO:0000256" key="1">
    <source>
        <dbReference type="SAM" id="MobiDB-lite"/>
    </source>
</evidence>
<keyword evidence="3" id="KW-0732">Signal</keyword>
<dbReference type="RefSeq" id="WP_154554986.1">
    <property type="nucleotide sequence ID" value="NZ_VUNA01000024.1"/>
</dbReference>
<sequence length="531" mass="58098">MNKKYLKSLLSFILTIGLTVPAVALGNSTAVFGAESGSDSEESVTISFENGIHSVANSADGNRKMVVYCMNNQMLWPHDTDSLGDVSVPKYLNGYLKASDFDSEEKYEECMDRLESVLYAGYPYNGESMYEIVADSKDYIPTDAQFDAMLVPSADVLKAFPELKGHTFTLASLKDKNGANYKALVKFNQEVIKMVIGGTEPEKETGKAIQQKPFFKAANSVVSCSDYGFTATEYYSKIIGGTDFVTEEQAVEGTQYAVWLTLHDYGIEGNDLTDSTTNALGNVLYEHAKTDKVLKAEPKSSNISFEGDTTFRKDETSGKWETGWIKLTEAEDYDGEYSLQIPTGMTLEKNYKDTETTIRNGEEFRLVSDEKPSENASITASAKVQWLQEMKQYRPAQEVTVNGKKFQRMIGAMVETASLQATLSYSVKEEEKVPPTDPAGPTDPGDSSNPGDSSDPGTTEKPGDSADQNNPENPSNPTDTENNGSKESKKTTAAKKTTIATGDDFNPVLYGGVALLAIAGLFGIVRYRKKN</sequence>
<name>A0A6N7XAC2_9FIRM</name>
<feature type="transmembrane region" description="Helical" evidence="2">
    <location>
        <begin position="508"/>
        <end position="527"/>
    </location>
</feature>
<evidence type="ECO:0000313" key="4">
    <source>
        <dbReference type="EMBL" id="MST71423.1"/>
    </source>
</evidence>
<gene>
    <name evidence="4" type="ORF">FYJ65_08915</name>
</gene>
<keyword evidence="2" id="KW-0472">Membrane</keyword>